<dbReference type="Pfam" id="PF00636">
    <property type="entry name" value="Ribonuclease_3"/>
    <property type="match status" value="1"/>
</dbReference>
<gene>
    <name evidence="3" type="ORF">Fot_10040</name>
</gene>
<evidence type="ECO:0000256" key="1">
    <source>
        <dbReference type="ARBA" id="ARBA00022801"/>
    </source>
</evidence>
<feature type="domain" description="RNase III" evidence="2">
    <location>
        <begin position="1"/>
        <end position="77"/>
    </location>
</feature>
<dbReference type="Gene3D" id="1.10.1520.10">
    <property type="entry name" value="Ribonuclease III domain"/>
    <property type="match status" value="2"/>
</dbReference>
<protein>
    <submittedName>
        <fullName evidence="3">Endoribonuclease Dicer-like protein 3</fullName>
    </submittedName>
</protein>
<evidence type="ECO:0000313" key="4">
    <source>
        <dbReference type="Proteomes" id="UP001604277"/>
    </source>
</evidence>
<dbReference type="SUPFAM" id="SSF69065">
    <property type="entry name" value="RNase III domain-like"/>
    <property type="match status" value="1"/>
</dbReference>
<dbReference type="PANTHER" id="PTHR14950:SF46">
    <property type="entry name" value="ENDORIBONUCLEASE DICER HOMOLOG 3"/>
    <property type="match status" value="1"/>
</dbReference>
<dbReference type="EMBL" id="JBFOLJ010000003">
    <property type="protein sequence ID" value="KAL2548510.1"/>
    <property type="molecule type" value="Genomic_DNA"/>
</dbReference>
<dbReference type="PROSITE" id="PS50142">
    <property type="entry name" value="RNASE_3_2"/>
    <property type="match status" value="1"/>
</dbReference>
<sequence length="132" mass="14702">MGLHNSYQASDLVKLDILLNGQPADAMATIRLEFLGDSVLDILVTWRLYRSYPNVDPGELTYLCAASVLEDLVESIAGAMLIDTNLDLHKVWKVFKPLLSPKGTPDNLELPPCRELIELCDSLGYFIKSTIH</sequence>
<evidence type="ECO:0000259" key="2">
    <source>
        <dbReference type="PROSITE" id="PS50142"/>
    </source>
</evidence>
<evidence type="ECO:0000313" key="3">
    <source>
        <dbReference type="EMBL" id="KAL2548510.1"/>
    </source>
</evidence>
<dbReference type="GO" id="GO:0016787">
    <property type="term" value="F:hydrolase activity"/>
    <property type="evidence" value="ECO:0007669"/>
    <property type="project" value="UniProtKB-KW"/>
</dbReference>
<proteinExistence type="predicted"/>
<dbReference type="Proteomes" id="UP001604277">
    <property type="component" value="Unassembled WGS sequence"/>
</dbReference>
<keyword evidence="4" id="KW-1185">Reference proteome</keyword>
<accession>A0ABD1WJD5</accession>
<dbReference type="InterPro" id="IPR036389">
    <property type="entry name" value="RNase_III_sf"/>
</dbReference>
<reference evidence="4" key="1">
    <citation type="submission" date="2024-07" db="EMBL/GenBank/DDBJ databases">
        <title>Two chromosome-level genome assemblies of Korean endemic species Abeliophyllum distichum and Forsythia ovata (Oleaceae).</title>
        <authorList>
            <person name="Jang H."/>
        </authorList>
    </citation>
    <scope>NUCLEOTIDE SEQUENCE [LARGE SCALE GENOMIC DNA]</scope>
</reference>
<dbReference type="InterPro" id="IPR000999">
    <property type="entry name" value="RNase_III_dom"/>
</dbReference>
<name>A0ABD1WJD5_9LAMI</name>
<keyword evidence="1" id="KW-0378">Hydrolase</keyword>
<organism evidence="3 4">
    <name type="scientific">Forsythia ovata</name>
    <dbReference type="NCBI Taxonomy" id="205694"/>
    <lineage>
        <taxon>Eukaryota</taxon>
        <taxon>Viridiplantae</taxon>
        <taxon>Streptophyta</taxon>
        <taxon>Embryophyta</taxon>
        <taxon>Tracheophyta</taxon>
        <taxon>Spermatophyta</taxon>
        <taxon>Magnoliopsida</taxon>
        <taxon>eudicotyledons</taxon>
        <taxon>Gunneridae</taxon>
        <taxon>Pentapetalae</taxon>
        <taxon>asterids</taxon>
        <taxon>lamiids</taxon>
        <taxon>Lamiales</taxon>
        <taxon>Oleaceae</taxon>
        <taxon>Forsythieae</taxon>
        <taxon>Forsythia</taxon>
    </lineage>
</organism>
<comment type="caution">
    <text evidence="3">The sequence shown here is derived from an EMBL/GenBank/DDBJ whole genome shotgun (WGS) entry which is preliminary data.</text>
</comment>
<dbReference type="CDD" id="cd00593">
    <property type="entry name" value="RIBOc"/>
    <property type="match status" value="1"/>
</dbReference>
<dbReference type="PANTHER" id="PTHR14950">
    <property type="entry name" value="DICER-RELATED"/>
    <property type="match status" value="1"/>
</dbReference>
<dbReference type="AlphaFoldDB" id="A0ABD1WJD5"/>